<comment type="caution">
    <text evidence="7">The sequence shown here is derived from an EMBL/GenBank/DDBJ whole genome shotgun (WGS) entry which is preliminary data.</text>
</comment>
<evidence type="ECO:0000313" key="8">
    <source>
        <dbReference type="Proteomes" id="UP000051804"/>
    </source>
</evidence>
<dbReference type="GO" id="GO:0005886">
    <property type="term" value="C:plasma membrane"/>
    <property type="evidence" value="ECO:0007669"/>
    <property type="project" value="UniProtKB-SubCell"/>
</dbReference>
<sequence length="522" mass="55399">MQNRQMKRLMAGAWALSVATLIAKVLSAVYRVPFQNMVGDTGFYVYQQVYPLYGIGMTFALSGFPVFISKVVAEAAEPAEQAQVAHRLMVLLSWLAGATFIALELGAGLIATWMGDGDLADLIQTVAFMFLVMPLLATIRGYYQGTYDMTKTAVSQVVEQVVRVAVILLAAWLAGRLGWSVYQMGAIAMSGAFFGGAAALVVIVPAYWRVVATQRFTWPGWAAYRQLAGRLVREGGLIAMFAAMVVLLQLIDSFTVTKGLVAAGVDPAVAKALKGVYDRGQPLVQLGLVVATALSTSLLPGLATAFVQRQQAAFVGTAQRLVRFTQVMAVAATAGLIAIMPAVNWLLFGDTAGTLTLQVYVVAILLVALINADAAILQSSNQFAKAGWALAIGLVVKLVATPPLVRLTGTMGAAAATVLALGVIGLLTHLQLPAPITARRRDHFLAKLGLCTGVMVLVVALTLAWWPLTSRLAALLQSGVGVLVGLVSFIGAASAVRLLSIREVLALPFGRRLLKALRRHRS</sequence>
<dbReference type="InterPro" id="IPR024923">
    <property type="entry name" value="PG_synth_SpoVB"/>
</dbReference>
<feature type="transmembrane region" description="Helical" evidence="6">
    <location>
        <begin position="164"/>
        <end position="182"/>
    </location>
</feature>
<dbReference type="PANTHER" id="PTHR30250">
    <property type="entry name" value="PST FAMILY PREDICTED COLANIC ACID TRANSPORTER"/>
    <property type="match status" value="1"/>
</dbReference>
<dbReference type="Proteomes" id="UP000051804">
    <property type="component" value="Unassembled WGS sequence"/>
</dbReference>
<proteinExistence type="predicted"/>
<protein>
    <submittedName>
        <fullName evidence="7">Polysaccharide transport membrane protein</fullName>
    </submittedName>
</protein>
<feature type="transmembrane region" description="Helical" evidence="6">
    <location>
        <begin position="122"/>
        <end position="143"/>
    </location>
</feature>
<keyword evidence="3 6" id="KW-0812">Transmembrane</keyword>
<feature type="transmembrane region" description="Helical" evidence="6">
    <location>
        <begin position="472"/>
        <end position="496"/>
    </location>
</feature>
<feature type="transmembrane region" description="Helical" evidence="6">
    <location>
        <begin position="88"/>
        <end position="110"/>
    </location>
</feature>
<evidence type="ECO:0000256" key="6">
    <source>
        <dbReference type="SAM" id="Phobius"/>
    </source>
</evidence>
<gene>
    <name evidence="7" type="ORF">FD02_GL000700</name>
</gene>
<feature type="transmembrane region" description="Helical" evidence="6">
    <location>
        <begin position="231"/>
        <end position="251"/>
    </location>
</feature>
<dbReference type="PATRIC" id="fig|1291734.4.peg.728"/>
<organism evidence="7 8">
    <name type="scientific">Lacticaseibacillus nasuensis JCM 17158</name>
    <dbReference type="NCBI Taxonomy" id="1291734"/>
    <lineage>
        <taxon>Bacteria</taxon>
        <taxon>Bacillati</taxon>
        <taxon>Bacillota</taxon>
        <taxon>Bacilli</taxon>
        <taxon>Lactobacillales</taxon>
        <taxon>Lactobacillaceae</taxon>
        <taxon>Lacticaseibacillus</taxon>
    </lineage>
</organism>
<dbReference type="Pfam" id="PF01943">
    <property type="entry name" value="Polysacc_synt"/>
    <property type="match status" value="1"/>
</dbReference>
<feature type="transmembrane region" description="Helical" evidence="6">
    <location>
        <begin position="411"/>
        <end position="432"/>
    </location>
</feature>
<evidence type="ECO:0000256" key="5">
    <source>
        <dbReference type="ARBA" id="ARBA00023136"/>
    </source>
</evidence>
<keyword evidence="4 6" id="KW-1133">Transmembrane helix</keyword>
<accession>A0A0R1JTG8</accession>
<evidence type="ECO:0000256" key="4">
    <source>
        <dbReference type="ARBA" id="ARBA00022989"/>
    </source>
</evidence>
<feature type="transmembrane region" description="Helical" evidence="6">
    <location>
        <begin position="386"/>
        <end position="405"/>
    </location>
</feature>
<reference evidence="7 8" key="1">
    <citation type="journal article" date="2015" name="Genome Announc.">
        <title>Expanding the biotechnology potential of lactobacilli through comparative genomics of 213 strains and associated genera.</title>
        <authorList>
            <person name="Sun Z."/>
            <person name="Harris H.M."/>
            <person name="McCann A."/>
            <person name="Guo C."/>
            <person name="Argimon S."/>
            <person name="Zhang W."/>
            <person name="Yang X."/>
            <person name="Jeffery I.B."/>
            <person name="Cooney J.C."/>
            <person name="Kagawa T.F."/>
            <person name="Liu W."/>
            <person name="Song Y."/>
            <person name="Salvetti E."/>
            <person name="Wrobel A."/>
            <person name="Rasinkangas P."/>
            <person name="Parkhill J."/>
            <person name="Rea M.C."/>
            <person name="O'Sullivan O."/>
            <person name="Ritari J."/>
            <person name="Douillard F.P."/>
            <person name="Paul Ross R."/>
            <person name="Yang R."/>
            <person name="Briner A.E."/>
            <person name="Felis G.E."/>
            <person name="de Vos W.M."/>
            <person name="Barrangou R."/>
            <person name="Klaenhammer T.R."/>
            <person name="Caufield P.W."/>
            <person name="Cui Y."/>
            <person name="Zhang H."/>
            <person name="O'Toole P.W."/>
        </authorList>
    </citation>
    <scope>NUCLEOTIDE SEQUENCE [LARGE SCALE GENOMIC DNA]</scope>
    <source>
        <strain evidence="7 8">JCM 17158</strain>
    </source>
</reference>
<dbReference type="InterPro" id="IPR050833">
    <property type="entry name" value="Poly_Biosynth_Transport"/>
</dbReference>
<dbReference type="STRING" id="1291734.FD02_GL000700"/>
<dbReference type="AlphaFoldDB" id="A0A0R1JTG8"/>
<feature type="transmembrane region" description="Helical" evidence="6">
    <location>
        <begin position="327"/>
        <end position="347"/>
    </location>
</feature>
<feature type="transmembrane region" description="Helical" evidence="6">
    <location>
        <begin position="51"/>
        <end position="68"/>
    </location>
</feature>
<dbReference type="EMBL" id="AZDJ01000035">
    <property type="protein sequence ID" value="KRK70007.1"/>
    <property type="molecule type" value="Genomic_DNA"/>
</dbReference>
<comment type="subcellular location">
    <subcellularLocation>
        <location evidence="1">Cell membrane</location>
        <topology evidence="1">Multi-pass membrane protein</topology>
    </subcellularLocation>
</comment>
<dbReference type="CDD" id="cd13124">
    <property type="entry name" value="MATE_SpoVB_like"/>
    <property type="match status" value="1"/>
</dbReference>
<feature type="transmembrane region" description="Helical" evidence="6">
    <location>
        <begin position="359"/>
        <end position="377"/>
    </location>
</feature>
<keyword evidence="2" id="KW-1003">Cell membrane</keyword>
<feature type="transmembrane region" description="Helical" evidence="6">
    <location>
        <begin position="188"/>
        <end position="210"/>
    </location>
</feature>
<keyword evidence="5 6" id="KW-0472">Membrane</keyword>
<dbReference type="InterPro" id="IPR002797">
    <property type="entry name" value="Polysacc_synth"/>
</dbReference>
<name>A0A0R1JTG8_9LACO</name>
<keyword evidence="8" id="KW-1185">Reference proteome</keyword>
<evidence type="ECO:0000256" key="1">
    <source>
        <dbReference type="ARBA" id="ARBA00004651"/>
    </source>
</evidence>
<evidence type="ECO:0000256" key="3">
    <source>
        <dbReference type="ARBA" id="ARBA00022692"/>
    </source>
</evidence>
<evidence type="ECO:0000256" key="2">
    <source>
        <dbReference type="ARBA" id="ARBA00022475"/>
    </source>
</evidence>
<feature type="transmembrane region" description="Helical" evidence="6">
    <location>
        <begin position="444"/>
        <end position="466"/>
    </location>
</feature>
<evidence type="ECO:0000313" key="7">
    <source>
        <dbReference type="EMBL" id="KRK70007.1"/>
    </source>
</evidence>
<feature type="transmembrane region" description="Helical" evidence="6">
    <location>
        <begin position="283"/>
        <end position="307"/>
    </location>
</feature>
<dbReference type="PANTHER" id="PTHR30250:SF29">
    <property type="entry name" value="POLYSACCHARIDE BIOSYNTHESIS PROTEIN C-TERMINAL DOMAIN-CONTAINING PROTEIN"/>
    <property type="match status" value="1"/>
</dbReference>
<dbReference type="OrthoDB" id="9775950at2"/>
<dbReference type="RefSeq" id="WP_056952337.1">
    <property type="nucleotide sequence ID" value="NZ_AZDJ01000035.1"/>
</dbReference>